<proteinExistence type="predicted"/>
<feature type="region of interest" description="Disordered" evidence="1">
    <location>
        <begin position="17"/>
        <end position="60"/>
    </location>
</feature>
<dbReference type="Proteomes" id="UP000000305">
    <property type="component" value="Unassembled WGS sequence"/>
</dbReference>
<evidence type="ECO:0000313" key="3">
    <source>
        <dbReference type="Proteomes" id="UP000000305"/>
    </source>
</evidence>
<feature type="region of interest" description="Disordered" evidence="1">
    <location>
        <begin position="77"/>
        <end position="119"/>
    </location>
</feature>
<sequence length="144" mass="16077">MAGRGRLLLEPGFVYDEVNLTPPPQVSRVFDWPRPKTTENQHYDSYSSDDDEEPSPVPISEPRTRKVMAVIPSVRPWVPRPASIPPSRRRSNTATACRSCRPNSSPAQQHTSHARKKCGPCARPAQLTKAIHHRPGGTQTAIFF</sequence>
<protein>
    <submittedName>
        <fullName evidence="2">Uncharacterized protein</fullName>
    </submittedName>
</protein>
<dbReference type="PhylomeDB" id="E9HQI3"/>
<evidence type="ECO:0000313" key="2">
    <source>
        <dbReference type="EMBL" id="EFX66003.1"/>
    </source>
</evidence>
<dbReference type="AlphaFoldDB" id="E9HQI3"/>
<feature type="compositionally biased region" description="Basic and acidic residues" evidence="1">
    <location>
        <begin position="31"/>
        <end position="42"/>
    </location>
</feature>
<dbReference type="InParanoid" id="E9HQI3"/>
<organism evidence="2 3">
    <name type="scientific">Daphnia pulex</name>
    <name type="common">Water flea</name>
    <dbReference type="NCBI Taxonomy" id="6669"/>
    <lineage>
        <taxon>Eukaryota</taxon>
        <taxon>Metazoa</taxon>
        <taxon>Ecdysozoa</taxon>
        <taxon>Arthropoda</taxon>
        <taxon>Crustacea</taxon>
        <taxon>Branchiopoda</taxon>
        <taxon>Diplostraca</taxon>
        <taxon>Cladocera</taxon>
        <taxon>Anomopoda</taxon>
        <taxon>Daphniidae</taxon>
        <taxon>Daphnia</taxon>
    </lineage>
</organism>
<dbReference type="HOGENOM" id="CLU_1817730_0_0_1"/>
<evidence type="ECO:0000256" key="1">
    <source>
        <dbReference type="SAM" id="MobiDB-lite"/>
    </source>
</evidence>
<feature type="compositionally biased region" description="Polar residues" evidence="1">
    <location>
        <begin position="92"/>
        <end position="111"/>
    </location>
</feature>
<reference evidence="2 3" key="1">
    <citation type="journal article" date="2011" name="Science">
        <title>The ecoresponsive genome of Daphnia pulex.</title>
        <authorList>
            <person name="Colbourne J.K."/>
            <person name="Pfrender M.E."/>
            <person name="Gilbert D."/>
            <person name="Thomas W.K."/>
            <person name="Tucker A."/>
            <person name="Oakley T.H."/>
            <person name="Tokishita S."/>
            <person name="Aerts A."/>
            <person name="Arnold G.J."/>
            <person name="Basu M.K."/>
            <person name="Bauer D.J."/>
            <person name="Caceres C.E."/>
            <person name="Carmel L."/>
            <person name="Casola C."/>
            <person name="Choi J.H."/>
            <person name="Detter J.C."/>
            <person name="Dong Q."/>
            <person name="Dusheyko S."/>
            <person name="Eads B.D."/>
            <person name="Frohlich T."/>
            <person name="Geiler-Samerotte K.A."/>
            <person name="Gerlach D."/>
            <person name="Hatcher P."/>
            <person name="Jogdeo S."/>
            <person name="Krijgsveld J."/>
            <person name="Kriventseva E.V."/>
            <person name="Kultz D."/>
            <person name="Laforsch C."/>
            <person name="Lindquist E."/>
            <person name="Lopez J."/>
            <person name="Manak J.R."/>
            <person name="Muller J."/>
            <person name="Pangilinan J."/>
            <person name="Patwardhan R.P."/>
            <person name="Pitluck S."/>
            <person name="Pritham E.J."/>
            <person name="Rechtsteiner A."/>
            <person name="Rho M."/>
            <person name="Rogozin I.B."/>
            <person name="Sakarya O."/>
            <person name="Salamov A."/>
            <person name="Schaack S."/>
            <person name="Shapiro H."/>
            <person name="Shiga Y."/>
            <person name="Skalitzky C."/>
            <person name="Smith Z."/>
            <person name="Souvorov A."/>
            <person name="Sung W."/>
            <person name="Tang Z."/>
            <person name="Tsuchiya D."/>
            <person name="Tu H."/>
            <person name="Vos H."/>
            <person name="Wang M."/>
            <person name="Wolf Y.I."/>
            <person name="Yamagata H."/>
            <person name="Yamada T."/>
            <person name="Ye Y."/>
            <person name="Shaw J.R."/>
            <person name="Andrews J."/>
            <person name="Crease T.J."/>
            <person name="Tang H."/>
            <person name="Lucas S.M."/>
            <person name="Robertson H.M."/>
            <person name="Bork P."/>
            <person name="Koonin E.V."/>
            <person name="Zdobnov E.M."/>
            <person name="Grigoriev I.V."/>
            <person name="Lynch M."/>
            <person name="Boore J.L."/>
        </authorList>
    </citation>
    <scope>NUCLEOTIDE SEQUENCE [LARGE SCALE GENOMIC DNA]</scope>
</reference>
<accession>E9HQI3</accession>
<dbReference type="EMBL" id="GL732720">
    <property type="protein sequence ID" value="EFX66003.1"/>
    <property type="molecule type" value="Genomic_DNA"/>
</dbReference>
<dbReference type="KEGG" id="dpx:DAPPUDRAFT_263851"/>
<keyword evidence="3" id="KW-1185">Reference proteome</keyword>
<name>E9HQI3_DAPPU</name>
<gene>
    <name evidence="2" type="ORF">DAPPUDRAFT_263851</name>
</gene>